<reference evidence="2" key="1">
    <citation type="submission" date="2014-09" db="EMBL/GenBank/DDBJ databases">
        <authorList>
            <person name="Gomez-Valero L."/>
        </authorList>
    </citation>
    <scope>NUCLEOTIDE SEQUENCE [LARGE SCALE GENOMIC DNA]</scope>
    <source>
        <strain evidence="2">ATCC700992</strain>
    </source>
</reference>
<protein>
    <submittedName>
        <fullName evidence="1">Uncharacterized protein</fullName>
    </submittedName>
</protein>
<dbReference type="AlphaFoldDB" id="A0A098G646"/>
<dbReference type="KEGG" id="lfa:LFA_1570"/>
<name>A0A098G646_9GAMM</name>
<keyword evidence="2" id="KW-1185">Reference proteome</keyword>
<evidence type="ECO:0000313" key="2">
    <source>
        <dbReference type="Proteomes" id="UP000032430"/>
    </source>
</evidence>
<dbReference type="OrthoDB" id="7042075at2"/>
<proteinExistence type="predicted"/>
<dbReference type="RefSeq" id="WP_045095552.1">
    <property type="nucleotide sequence ID" value="NZ_LN614827.1"/>
</dbReference>
<evidence type="ECO:0000313" key="1">
    <source>
        <dbReference type="EMBL" id="CEG56980.1"/>
    </source>
</evidence>
<dbReference type="HOGENOM" id="CLU_486434_0_0_6"/>
<organism evidence="1 2">
    <name type="scientific">Legionella fallonii LLAP-10</name>
    <dbReference type="NCBI Taxonomy" id="1212491"/>
    <lineage>
        <taxon>Bacteria</taxon>
        <taxon>Pseudomonadati</taxon>
        <taxon>Pseudomonadota</taxon>
        <taxon>Gammaproteobacteria</taxon>
        <taxon>Legionellales</taxon>
        <taxon>Legionellaceae</taxon>
        <taxon>Legionella</taxon>
    </lineage>
</organism>
<dbReference type="EMBL" id="LN614827">
    <property type="protein sequence ID" value="CEG56980.1"/>
    <property type="molecule type" value="Genomic_DNA"/>
</dbReference>
<sequence length="560" mass="61665">MKHNKGFFFPIISIIVALFVLNPLYAASNFKITPLAGTTLPTEVLKGGSIMAYFTVTNLTNSTRNGYAVVGLPQTVSQSTNDAVVANLCSNPINLSAKANCILKLVINGPVSSNFAICNGMNCTIAPTLNVIVNSKSCDPIYGPMTLLNGIEETVFNYLTDSCPVVTGGDYADVPVRPFIGANNGVLWFASNSQGYFKTDGVSVSQGAADILALMTRARDSNGQCITWVVSPGQGNVNPIDAYNNELWMTVPYTPDGQNVYSLIHNEYHPLPVNVNNEYGNIVAAKSSDGGNTFQLIQSSANYNMPVIVSPYPYQNTADNNNMTGVAGMFAQSNIIKWGNYYYILVNQDLSILNANAPPGGVCIYRTNNIADPRSWLGFDGLQYSVPLVPRYPSPPFANPEQYLCHEILPVFYRFSWSYNVKLNKFIIIGIDTNYLQADGSRVEAFIYTLADLDPITGILTPATNTGNTYKEYFIRQITWLDQWSTLRTVLGQSYPSLLDPTSQQISNNYGPRLVTDDHSFQYSNSSPYIYYTLLFPQNENLGRNRNVVRQALKVENCVP</sequence>
<dbReference type="Proteomes" id="UP000032430">
    <property type="component" value="Chromosome I"/>
</dbReference>
<accession>A0A098G646</accession>
<gene>
    <name evidence="1" type="ORF">LFA_1570</name>
</gene>